<name>A0A3S4EDJ9_KLUIN</name>
<accession>A0A3S4EDJ9</accession>
<evidence type="ECO:0000256" key="6">
    <source>
        <dbReference type="HAMAP-Rule" id="MF_01362"/>
    </source>
</evidence>
<dbReference type="Proteomes" id="UP001177527">
    <property type="component" value="Chromosome"/>
</dbReference>
<keyword evidence="9" id="KW-1185">Reference proteome</keyword>
<evidence type="ECO:0000256" key="4">
    <source>
        <dbReference type="ARBA" id="ARBA00022989"/>
    </source>
</evidence>
<dbReference type="OrthoDB" id="6548946at2"/>
<gene>
    <name evidence="6" type="primary">yohO</name>
    <name evidence="7" type="ORF">GHC21_07330</name>
    <name evidence="8" type="ORF">QBD33_07550</name>
</gene>
<evidence type="ECO:0000313" key="9">
    <source>
        <dbReference type="Proteomes" id="UP000344450"/>
    </source>
</evidence>
<evidence type="ECO:0000313" key="8">
    <source>
        <dbReference type="EMBL" id="WGL57620.1"/>
    </source>
</evidence>
<evidence type="ECO:0000313" key="10">
    <source>
        <dbReference type="Proteomes" id="UP001177527"/>
    </source>
</evidence>
<reference evidence="7 9" key="1">
    <citation type="submission" date="2019-10" db="EMBL/GenBank/DDBJ databases">
        <title>Complete genome sequencing of drug resistant plasmids in Kluyvera intermedia.</title>
        <authorList>
            <person name="Ke C."/>
            <person name="Jian S."/>
        </authorList>
    </citation>
    <scope>NUCLEOTIDE SEQUENCE [LARGE SCALE GENOMIC DNA]</scope>
    <source>
        <strain evidence="7 9">N2-1</strain>
    </source>
</reference>
<dbReference type="NCBIfam" id="NF010225">
    <property type="entry name" value="PRK13681.1"/>
    <property type="match status" value="1"/>
</dbReference>
<keyword evidence="5 6" id="KW-0472">Membrane</keyword>
<evidence type="ECO:0000256" key="1">
    <source>
        <dbReference type="ARBA" id="ARBA00022475"/>
    </source>
</evidence>
<evidence type="ECO:0000313" key="7">
    <source>
        <dbReference type="EMBL" id="QGH29495.1"/>
    </source>
</evidence>
<sequence length="37" mass="3735">MKSTKLAAIVLFAFMAISGIGGVMLAGYSFIVRGGVG</sequence>
<dbReference type="HAMAP" id="MF_01362">
    <property type="entry name" value="UPF0387"/>
    <property type="match status" value="1"/>
</dbReference>
<dbReference type="EMBL" id="CP123488">
    <property type="protein sequence ID" value="WGL57620.1"/>
    <property type="molecule type" value="Genomic_DNA"/>
</dbReference>
<comment type="similarity">
    <text evidence="6">Belongs to the UPF0387 family.</text>
</comment>
<reference evidence="8" key="2">
    <citation type="submission" date="2023-04" db="EMBL/GenBank/DDBJ databases">
        <title>APH(3)-Id, a novel chromosomal aminoglycoside phosphotransferase, identified from an environmental isolate of Kluyvera intermedia DW18.</title>
        <authorList>
            <person name="Sha Y."/>
        </authorList>
    </citation>
    <scope>NUCLEOTIDE SEQUENCE</scope>
    <source>
        <strain evidence="8">DW18</strain>
    </source>
</reference>
<dbReference type="GO" id="GO:0005886">
    <property type="term" value="C:plasma membrane"/>
    <property type="evidence" value="ECO:0007669"/>
    <property type="project" value="UniProtKB-SubCell"/>
</dbReference>
<dbReference type="InterPro" id="IPR020870">
    <property type="entry name" value="UPF0387_membrane"/>
</dbReference>
<proteinExistence type="inferred from homology"/>
<evidence type="ECO:0000256" key="3">
    <source>
        <dbReference type="ARBA" id="ARBA00022692"/>
    </source>
</evidence>
<evidence type="ECO:0000256" key="5">
    <source>
        <dbReference type="ARBA" id="ARBA00023136"/>
    </source>
</evidence>
<protein>
    <recommendedName>
        <fullName evidence="6">UPF0387 membrane protein YohO</fullName>
    </recommendedName>
</protein>
<comment type="subcellular location">
    <subcellularLocation>
        <location evidence="6">Cell membrane</location>
        <topology evidence="6">Single-pass membrane protein</topology>
    </subcellularLocation>
</comment>
<keyword evidence="3 6" id="KW-0812">Transmembrane</keyword>
<evidence type="ECO:0000256" key="2">
    <source>
        <dbReference type="ARBA" id="ARBA00022519"/>
    </source>
</evidence>
<keyword evidence="2" id="KW-0997">Cell inner membrane</keyword>
<keyword evidence="4 6" id="KW-1133">Transmembrane helix</keyword>
<organism evidence="8 10">
    <name type="scientific">Kluyvera intermedia</name>
    <name type="common">Enterobacter intermedius</name>
    <dbReference type="NCBI Taxonomy" id="61648"/>
    <lineage>
        <taxon>Bacteria</taxon>
        <taxon>Pseudomonadati</taxon>
        <taxon>Pseudomonadota</taxon>
        <taxon>Gammaproteobacteria</taxon>
        <taxon>Enterobacterales</taxon>
        <taxon>Enterobacteriaceae</taxon>
        <taxon>Kluyvera</taxon>
    </lineage>
</organism>
<dbReference type="EMBL" id="CP045845">
    <property type="protein sequence ID" value="QGH29495.1"/>
    <property type="molecule type" value="Genomic_DNA"/>
</dbReference>
<dbReference type="Proteomes" id="UP000344450">
    <property type="component" value="Chromosome"/>
</dbReference>
<keyword evidence="1 6" id="KW-1003">Cell membrane</keyword>
<dbReference type="GeneID" id="91972203"/>
<dbReference type="AlphaFoldDB" id="A0A3S4EDJ9"/>
<dbReference type="RefSeq" id="WP_073971239.1">
    <property type="nucleotide sequence ID" value="NZ_CP045843.1"/>
</dbReference>